<evidence type="ECO:0000256" key="1">
    <source>
        <dbReference type="ARBA" id="ARBA00022722"/>
    </source>
</evidence>
<feature type="domain" description="UvrD-like helicase C-terminal" evidence="16">
    <location>
        <begin position="516"/>
        <end position="803"/>
    </location>
</feature>
<keyword evidence="9 13" id="KW-0234">DNA repair</keyword>
<dbReference type="SUPFAM" id="SSF52540">
    <property type="entry name" value="P-loop containing nucleoside triphosphate hydrolases"/>
    <property type="match status" value="1"/>
</dbReference>
<protein>
    <recommendedName>
        <fullName evidence="13">ATP-dependent helicase/nuclease subunit A</fullName>
        <ecNumber evidence="13">3.1.-.-</ecNumber>
        <ecNumber evidence="13">5.6.2.4</ecNumber>
    </recommendedName>
    <alternativeName>
        <fullName evidence="13">ATP-dependent helicase/nuclease AddA</fullName>
    </alternativeName>
    <alternativeName>
        <fullName evidence="13">DNA 3'-5' helicase AddA</fullName>
    </alternativeName>
</protein>
<dbReference type="GO" id="GO:0008408">
    <property type="term" value="F:3'-5' exonuclease activity"/>
    <property type="evidence" value="ECO:0007669"/>
    <property type="project" value="UniProtKB-UniRule"/>
</dbReference>
<dbReference type="InterPro" id="IPR014152">
    <property type="entry name" value="AddA"/>
</dbReference>
<dbReference type="SUPFAM" id="SSF52980">
    <property type="entry name" value="Restriction endonuclease-like"/>
    <property type="match status" value="1"/>
</dbReference>
<dbReference type="InterPro" id="IPR011604">
    <property type="entry name" value="PDDEXK-like_dom_sf"/>
</dbReference>
<name>A0A1H1EEW9_9BACI</name>
<evidence type="ECO:0000256" key="7">
    <source>
        <dbReference type="ARBA" id="ARBA00022840"/>
    </source>
</evidence>
<evidence type="ECO:0000313" key="17">
    <source>
        <dbReference type="EMBL" id="SDQ87110.1"/>
    </source>
</evidence>
<evidence type="ECO:0000256" key="9">
    <source>
        <dbReference type="ARBA" id="ARBA00023204"/>
    </source>
</evidence>
<evidence type="ECO:0000256" key="14">
    <source>
        <dbReference type="PROSITE-ProRule" id="PRU00560"/>
    </source>
</evidence>
<dbReference type="InterPro" id="IPR000212">
    <property type="entry name" value="DNA_helicase_UvrD/REP"/>
</dbReference>
<proteinExistence type="inferred from homology"/>
<dbReference type="EMBL" id="FNKD01000003">
    <property type="protein sequence ID" value="SDQ87110.1"/>
    <property type="molecule type" value="Genomic_DNA"/>
</dbReference>
<dbReference type="Pfam" id="PF13361">
    <property type="entry name" value="UvrD_C"/>
    <property type="match status" value="1"/>
</dbReference>
<evidence type="ECO:0000256" key="13">
    <source>
        <dbReference type="HAMAP-Rule" id="MF_01451"/>
    </source>
</evidence>
<gene>
    <name evidence="13" type="primary">addA</name>
    <name evidence="17" type="ORF">SAMN05216231_2851</name>
</gene>
<dbReference type="RefSeq" id="WP_092493630.1">
    <property type="nucleotide sequence ID" value="NZ_FNKD01000003.1"/>
</dbReference>
<dbReference type="GO" id="GO:0016887">
    <property type="term" value="F:ATP hydrolysis activity"/>
    <property type="evidence" value="ECO:0007669"/>
    <property type="project" value="RHEA"/>
</dbReference>
<organism evidence="17 18">
    <name type="scientific">Virgibacillus salinus</name>
    <dbReference type="NCBI Taxonomy" id="553311"/>
    <lineage>
        <taxon>Bacteria</taxon>
        <taxon>Bacillati</taxon>
        <taxon>Bacillota</taxon>
        <taxon>Bacilli</taxon>
        <taxon>Bacillales</taxon>
        <taxon>Bacillaceae</taxon>
        <taxon>Virgibacillus</taxon>
    </lineage>
</organism>
<feature type="binding site" evidence="14">
    <location>
        <begin position="23"/>
        <end position="30"/>
    </location>
    <ligand>
        <name>ATP</name>
        <dbReference type="ChEBI" id="CHEBI:30616"/>
    </ligand>
</feature>
<evidence type="ECO:0000256" key="2">
    <source>
        <dbReference type="ARBA" id="ARBA00022741"/>
    </source>
</evidence>
<evidence type="ECO:0000256" key="5">
    <source>
        <dbReference type="ARBA" id="ARBA00022806"/>
    </source>
</evidence>
<dbReference type="InterPro" id="IPR014016">
    <property type="entry name" value="UvrD-like_ATP-bd"/>
</dbReference>
<dbReference type="InterPro" id="IPR014017">
    <property type="entry name" value="DNA_helicase_UvrD-like_C"/>
</dbReference>
<keyword evidence="2 13" id="KW-0547">Nucleotide-binding</keyword>
<keyword evidence="18" id="KW-1185">Reference proteome</keyword>
<dbReference type="InterPro" id="IPR027417">
    <property type="entry name" value="P-loop_NTPase"/>
</dbReference>
<keyword evidence="7 13" id="KW-0067">ATP-binding</keyword>
<reference evidence="17 18" key="1">
    <citation type="submission" date="2016-10" db="EMBL/GenBank/DDBJ databases">
        <authorList>
            <person name="de Groot N.N."/>
        </authorList>
    </citation>
    <scope>NUCLEOTIDE SEQUENCE [LARGE SCALE GENOMIC DNA]</scope>
    <source>
        <strain evidence="17 18">CGMCC 1.10449</strain>
    </source>
</reference>
<evidence type="ECO:0000256" key="11">
    <source>
        <dbReference type="ARBA" id="ARBA00034617"/>
    </source>
</evidence>
<dbReference type="HAMAP" id="MF_01451">
    <property type="entry name" value="AddA"/>
    <property type="match status" value="1"/>
</dbReference>
<dbReference type="GO" id="GO:0005829">
    <property type="term" value="C:cytosol"/>
    <property type="evidence" value="ECO:0007669"/>
    <property type="project" value="TreeGrafter"/>
</dbReference>
<evidence type="ECO:0000256" key="6">
    <source>
        <dbReference type="ARBA" id="ARBA00022839"/>
    </source>
</evidence>
<comment type="subunit">
    <text evidence="13">Heterodimer of AddA and AddB/RexB.</text>
</comment>
<keyword evidence="10 13" id="KW-0413">Isomerase</keyword>
<evidence type="ECO:0000256" key="8">
    <source>
        <dbReference type="ARBA" id="ARBA00023125"/>
    </source>
</evidence>
<dbReference type="PANTHER" id="PTHR11070:SF48">
    <property type="entry name" value="ATP-DEPENDENT HELICASE_NUCLEASE SUBUNIT A"/>
    <property type="match status" value="1"/>
</dbReference>
<accession>A0A1H1EEW9</accession>
<dbReference type="Pfam" id="PF00580">
    <property type="entry name" value="UvrD-helicase"/>
    <property type="match status" value="1"/>
</dbReference>
<dbReference type="EC" id="5.6.2.4" evidence="13"/>
<keyword evidence="3 13" id="KW-0227">DNA damage</keyword>
<dbReference type="Gene3D" id="3.90.320.10">
    <property type="match status" value="1"/>
</dbReference>
<dbReference type="AlphaFoldDB" id="A0A1H1EEW9"/>
<evidence type="ECO:0000313" key="18">
    <source>
        <dbReference type="Proteomes" id="UP000199444"/>
    </source>
</evidence>
<dbReference type="Pfam" id="PF12705">
    <property type="entry name" value="PDDEXK_1"/>
    <property type="match status" value="1"/>
</dbReference>
<dbReference type="GO" id="GO:0003690">
    <property type="term" value="F:double-stranded DNA binding"/>
    <property type="evidence" value="ECO:0007669"/>
    <property type="project" value="UniProtKB-UniRule"/>
</dbReference>
<dbReference type="EC" id="3.1.-.-" evidence="13"/>
<evidence type="ECO:0000256" key="12">
    <source>
        <dbReference type="ARBA" id="ARBA00048988"/>
    </source>
</evidence>
<dbReference type="FunFam" id="3.40.50.300:FF:001236">
    <property type="entry name" value="ATP-dependent helicase/nuclease subunit A"/>
    <property type="match status" value="1"/>
</dbReference>
<dbReference type="PROSITE" id="PS51198">
    <property type="entry name" value="UVRD_HELICASE_ATP_BIND"/>
    <property type="match status" value="1"/>
</dbReference>
<dbReference type="PANTHER" id="PTHR11070">
    <property type="entry name" value="UVRD / RECB / PCRA DNA HELICASE FAMILY MEMBER"/>
    <property type="match status" value="1"/>
</dbReference>
<sequence length="1242" mass="143624">MANWTKEQEQAIYTDGSDVLVAAAAGSGKTAVLVERIIQKLIKKDDPVDIDSLLVVTFTNAAAQEMRNRVGLALEEALAEDPSSPHLKKQLSLLQRASISTLHSFCLDTVKQYAYLLDIDPAFRIANDMEADLIKQEVIDDLFEEWYGKEGEDQKRFFAVVDRFSSDRSDADVERLVLDLYTFAAQNPWPDMWLDQIADVYDIPDDWTEDELPWLSIIKREAKNQLEAMQQEINLAMELTRESDGPYHYADAIDSDAENLQIALAHLNSWNDLQAHMAASSFAKLSGKKVDCDDAKKDKVKKLRDSYKKRWNEMKEGWFSRDLTGHIADMQELAPVIRQLTEIVKQFKTRFTEQKRERAIVDFSDLEHYCLELLTDDTSTADKVLPSTVAVNLQRQFSELLIDEYQDTNLVQETILTLISDQAGPGNRFMVGDVKQSIYRFRHAEPSLFIQKYKRFADEGVPARRIDLASNFRSREHVLIGANYIFRQILDEDLGEINYDEDAELIYANKMYDTLPHTEPQPELIIIDREVPEEKEDISQDEEDYQDLEKAQLEARAYAEKIKGWIGQKESGPLQVYDKSTDTQRDMQYRDVVILMRSMTWAPTIVDELKKQGIPVYAELSTGYFDAIEVKIMLSLLKVIDNPRQDIPLASVLKSPIVGLNEEELSLVRLADQKGTYYDALKAFNRHNSDDTAIKANNFLERLERYRLASRQGALSELIWQIYRETGYYDFVGGMPGGRQRQANLRALYDRARGYESTSFRGLFRFLRFIERMEERGDDLGSARALSEQEDVVRIMTIHKSKGLEFPVVILGAMDKQFNFMDLKRRYLLHKDLGFASKYIDPVKRITYPTLFHHALQKEKLRELLAEEMRVLYVALTRAKEKLVMVGNVPSFEKKQQKWEKMIDHSEWILPAHYRIESKTYLDWVGPALIRHKGNDVLRTLDVDDAVLEAIQIDPSEWNVSILHGSSLTNLDEAVTQADLERKENIVNWHPLELDDSHLDWAVDDRLAYTYPYLEAATYRAKQTVTEIKRQREIKDEYSGEQLIQTSHAPIAKRPAFMQKQKSITAAERGTAMHTVMQHIPLTKPMTATEIEEFVEQLVEREILTKQEAEVIETTAVEQFFNTSIAQLIMESPIIYREVPFSLSLSAKEVYANWTNNMDEQVLVQGVIDCVIPKDDGWIILDYKTDGITEEVTDRVKDKLLDRYKIQMDLYKHAVEHIWYEQVKETYLYFFSKQLLLAIKNE</sequence>
<comment type="function">
    <text evidence="13">The heterodimer acts as both an ATP-dependent DNA helicase and an ATP-dependent, dual-direction single-stranded exonuclease. Recognizes the chi site generating a DNA molecule suitable for the initiation of homologous recombination. The AddA nuclease domain is required for chi fragment generation; this subunit has the helicase and 3' -&gt; 5' nuclease activities.</text>
</comment>
<evidence type="ECO:0000256" key="10">
    <source>
        <dbReference type="ARBA" id="ARBA00023235"/>
    </source>
</evidence>
<dbReference type="GO" id="GO:0005524">
    <property type="term" value="F:ATP binding"/>
    <property type="evidence" value="ECO:0007669"/>
    <property type="project" value="UniProtKB-UniRule"/>
</dbReference>
<evidence type="ECO:0000259" key="15">
    <source>
        <dbReference type="PROSITE" id="PS51198"/>
    </source>
</evidence>
<dbReference type="InterPro" id="IPR038726">
    <property type="entry name" value="PDDEXK_AddAB-type"/>
</dbReference>
<dbReference type="GO" id="GO:0033202">
    <property type="term" value="C:DNA helicase complex"/>
    <property type="evidence" value="ECO:0007669"/>
    <property type="project" value="TreeGrafter"/>
</dbReference>
<comment type="similarity">
    <text evidence="13">Belongs to the helicase family. AddA subfamily.</text>
</comment>
<keyword evidence="8 13" id="KW-0238">DNA-binding</keyword>
<dbReference type="GO" id="GO:0000724">
    <property type="term" value="P:double-strand break repair via homologous recombination"/>
    <property type="evidence" value="ECO:0007669"/>
    <property type="project" value="UniProtKB-UniRule"/>
</dbReference>
<keyword evidence="6 13" id="KW-0269">Exonuclease</keyword>
<evidence type="ECO:0000256" key="4">
    <source>
        <dbReference type="ARBA" id="ARBA00022801"/>
    </source>
</evidence>
<feature type="domain" description="UvrD-like helicase ATP-binding" evidence="15">
    <location>
        <begin position="2"/>
        <end position="475"/>
    </location>
</feature>
<dbReference type="GO" id="GO:0043138">
    <property type="term" value="F:3'-5' DNA helicase activity"/>
    <property type="evidence" value="ECO:0007669"/>
    <property type="project" value="UniProtKB-UniRule"/>
</dbReference>
<dbReference type="NCBIfam" id="TIGR02785">
    <property type="entry name" value="addA_Gpos"/>
    <property type="match status" value="1"/>
</dbReference>
<evidence type="ECO:0000256" key="3">
    <source>
        <dbReference type="ARBA" id="ARBA00022763"/>
    </source>
</evidence>
<comment type="cofactor">
    <cofactor evidence="13">
        <name>Mg(2+)</name>
        <dbReference type="ChEBI" id="CHEBI:18420"/>
    </cofactor>
</comment>
<dbReference type="InterPro" id="IPR011335">
    <property type="entry name" value="Restrct_endonuc-II-like"/>
</dbReference>
<dbReference type="Gene3D" id="3.40.50.300">
    <property type="entry name" value="P-loop containing nucleotide triphosphate hydrolases"/>
    <property type="match status" value="4"/>
</dbReference>
<comment type="catalytic activity">
    <reaction evidence="12 13">
        <text>ATP + H2O = ADP + phosphate + H(+)</text>
        <dbReference type="Rhea" id="RHEA:13065"/>
        <dbReference type="ChEBI" id="CHEBI:15377"/>
        <dbReference type="ChEBI" id="CHEBI:15378"/>
        <dbReference type="ChEBI" id="CHEBI:30616"/>
        <dbReference type="ChEBI" id="CHEBI:43474"/>
        <dbReference type="ChEBI" id="CHEBI:456216"/>
        <dbReference type="EC" id="5.6.2.4"/>
    </reaction>
</comment>
<evidence type="ECO:0000259" key="16">
    <source>
        <dbReference type="PROSITE" id="PS51217"/>
    </source>
</evidence>
<keyword evidence="5 13" id="KW-0347">Helicase</keyword>
<comment type="catalytic activity">
    <reaction evidence="11 13">
        <text>Couples ATP hydrolysis with the unwinding of duplex DNA by translocating in the 3'-5' direction.</text>
        <dbReference type="EC" id="5.6.2.4"/>
    </reaction>
</comment>
<keyword evidence="4 13" id="KW-0378">Hydrolase</keyword>
<keyword evidence="1 13" id="KW-0540">Nuclease</keyword>
<dbReference type="Proteomes" id="UP000199444">
    <property type="component" value="Unassembled WGS sequence"/>
</dbReference>
<dbReference type="STRING" id="553311.SAMN05216231_2851"/>
<dbReference type="PROSITE" id="PS51217">
    <property type="entry name" value="UVRD_HELICASE_CTER"/>
    <property type="match status" value="1"/>
</dbReference>